<evidence type="ECO:0000313" key="1">
    <source>
        <dbReference type="EMBL" id="KAE9403232.1"/>
    </source>
</evidence>
<sequence>MPGNICSNCRAFGSECTHLMSASKKKSKNTARDVLPTSSLKTSDFDFAKTQITVILSTSTPYQVPSDPSVVLDTLTKIAKYARSLENELRSQNNSSIYPLGSEPSTRPEQEYHSVELEVSDTIKHLELLEVNESFFGNVSQLALVKQAMQIRNEYVVEDAVAQTKRPGVLGSLSMAEITRPNSQPSTTLVFPDPDLLERLVDVYFEKRNKHVPSPAQRPF</sequence>
<gene>
    <name evidence="1" type="ORF">BT96DRAFT_499741</name>
</gene>
<protein>
    <submittedName>
        <fullName evidence="1">Uncharacterized protein</fullName>
    </submittedName>
</protein>
<dbReference type="EMBL" id="ML769427">
    <property type="protein sequence ID" value="KAE9403232.1"/>
    <property type="molecule type" value="Genomic_DNA"/>
</dbReference>
<dbReference type="Proteomes" id="UP000799118">
    <property type="component" value="Unassembled WGS sequence"/>
</dbReference>
<reference evidence="1" key="1">
    <citation type="journal article" date="2019" name="Environ. Microbiol.">
        <title>Fungal ecological strategies reflected in gene transcription - a case study of two litter decomposers.</title>
        <authorList>
            <person name="Barbi F."/>
            <person name="Kohler A."/>
            <person name="Barry K."/>
            <person name="Baskaran P."/>
            <person name="Daum C."/>
            <person name="Fauchery L."/>
            <person name="Ihrmark K."/>
            <person name="Kuo A."/>
            <person name="LaButti K."/>
            <person name="Lipzen A."/>
            <person name="Morin E."/>
            <person name="Grigoriev I.V."/>
            <person name="Henrissat B."/>
            <person name="Lindahl B."/>
            <person name="Martin F."/>
        </authorList>
    </citation>
    <scope>NUCLEOTIDE SEQUENCE</scope>
    <source>
        <strain evidence="1">JB14</strain>
    </source>
</reference>
<accession>A0A6A4HVE3</accession>
<keyword evidence="2" id="KW-1185">Reference proteome</keyword>
<organism evidence="1 2">
    <name type="scientific">Gymnopus androsaceus JB14</name>
    <dbReference type="NCBI Taxonomy" id="1447944"/>
    <lineage>
        <taxon>Eukaryota</taxon>
        <taxon>Fungi</taxon>
        <taxon>Dikarya</taxon>
        <taxon>Basidiomycota</taxon>
        <taxon>Agaricomycotina</taxon>
        <taxon>Agaricomycetes</taxon>
        <taxon>Agaricomycetidae</taxon>
        <taxon>Agaricales</taxon>
        <taxon>Marasmiineae</taxon>
        <taxon>Omphalotaceae</taxon>
        <taxon>Gymnopus</taxon>
    </lineage>
</organism>
<name>A0A6A4HVE3_9AGAR</name>
<dbReference type="AlphaFoldDB" id="A0A6A4HVE3"/>
<proteinExistence type="predicted"/>
<evidence type="ECO:0000313" key="2">
    <source>
        <dbReference type="Proteomes" id="UP000799118"/>
    </source>
</evidence>